<feature type="signal peptide" evidence="1">
    <location>
        <begin position="1"/>
        <end position="25"/>
    </location>
</feature>
<proteinExistence type="predicted"/>
<dbReference type="EMBL" id="WVHT01000002">
    <property type="protein sequence ID" value="MXV50574.1"/>
    <property type="molecule type" value="Genomic_DNA"/>
</dbReference>
<reference evidence="2 3" key="1">
    <citation type="submission" date="2019-11" db="EMBL/GenBank/DDBJ databases">
        <title>Pedobacter sp. HMF7647 Genome sequencing and assembly.</title>
        <authorList>
            <person name="Kang H."/>
            <person name="Kim H."/>
            <person name="Joh K."/>
        </authorList>
    </citation>
    <scope>NUCLEOTIDE SEQUENCE [LARGE SCALE GENOMIC DNA]</scope>
    <source>
        <strain evidence="2 3">HMF7647</strain>
    </source>
</reference>
<evidence type="ECO:0000313" key="3">
    <source>
        <dbReference type="Proteomes" id="UP000466586"/>
    </source>
</evidence>
<name>A0A7K1Y7L7_9SPHI</name>
<accession>A0A7K1Y7L7</accession>
<dbReference type="AlphaFoldDB" id="A0A7K1Y7L7"/>
<protein>
    <submittedName>
        <fullName evidence="2">DUF2911 domain-containing protein</fullName>
    </submittedName>
</protein>
<organism evidence="2 3">
    <name type="scientific">Hufsiella arboris</name>
    <dbReference type="NCBI Taxonomy" id="2695275"/>
    <lineage>
        <taxon>Bacteria</taxon>
        <taxon>Pseudomonadati</taxon>
        <taxon>Bacteroidota</taxon>
        <taxon>Sphingobacteriia</taxon>
        <taxon>Sphingobacteriales</taxon>
        <taxon>Sphingobacteriaceae</taxon>
        <taxon>Hufsiella</taxon>
    </lineage>
</organism>
<keyword evidence="3" id="KW-1185">Reference proteome</keyword>
<feature type="chain" id="PRO_5029903741" evidence="1">
    <location>
        <begin position="26"/>
        <end position="177"/>
    </location>
</feature>
<dbReference type="Proteomes" id="UP000466586">
    <property type="component" value="Unassembled WGS sequence"/>
</dbReference>
<dbReference type="InterPro" id="IPR021314">
    <property type="entry name" value="DUF2911"/>
</dbReference>
<sequence length="177" mass="19248">MKRNHFSAVALLAIASIFFSFSSLAQNKPVASPRDSVSGTVAGSQVKIAYGSPAVKGRKIWGELVPYGKEWRTGANESTTFATSKALKIGSKTLPAGKYSLFSVPGENEWKFILNSQTGMWGIKMDGTANDDPSKDVLTLTAKPVKSKEFNERMKFKITANGFALLWENLEVPVALK</sequence>
<evidence type="ECO:0000256" key="1">
    <source>
        <dbReference type="SAM" id="SignalP"/>
    </source>
</evidence>
<comment type="caution">
    <text evidence="2">The sequence shown here is derived from an EMBL/GenBank/DDBJ whole genome shotgun (WGS) entry which is preliminary data.</text>
</comment>
<dbReference type="Pfam" id="PF11138">
    <property type="entry name" value="DUF2911"/>
    <property type="match status" value="1"/>
</dbReference>
<keyword evidence="1" id="KW-0732">Signal</keyword>
<dbReference type="RefSeq" id="WP_160843737.1">
    <property type="nucleotide sequence ID" value="NZ_WVHT01000002.1"/>
</dbReference>
<gene>
    <name evidence="2" type="ORF">GS399_06275</name>
</gene>
<evidence type="ECO:0000313" key="2">
    <source>
        <dbReference type="EMBL" id="MXV50574.1"/>
    </source>
</evidence>